<dbReference type="InterPro" id="IPR006680">
    <property type="entry name" value="Amidohydro-rel"/>
</dbReference>
<evidence type="ECO:0000313" key="3">
    <source>
        <dbReference type="Proteomes" id="UP001164390"/>
    </source>
</evidence>
<gene>
    <name evidence="2" type="ORF">L0C25_11080</name>
</gene>
<dbReference type="InterPro" id="IPR051781">
    <property type="entry name" value="Metallo-dep_Hydrolase"/>
</dbReference>
<protein>
    <submittedName>
        <fullName evidence="2">Amidohydrolase family protein</fullName>
    </submittedName>
</protein>
<name>A0AA46TLM2_9ACTN</name>
<dbReference type="GO" id="GO:0016810">
    <property type="term" value="F:hydrolase activity, acting on carbon-nitrogen (but not peptide) bonds"/>
    <property type="evidence" value="ECO:0007669"/>
    <property type="project" value="InterPro"/>
</dbReference>
<sequence length="448" mass="48158">MEVQLPAMLFAEHDRADRPVWLTNARLFDGTSTPIREGAGVLVEDGRIARVGSAGDGAPEGVDTVDLGGRTLMPGIVNAHLHAIGAVPDLGFGVQPVLPGTLGHALGAKLREFLRYGVTTVRDMGTYGDQVMENRQAMRYGLFRGARILTCGLIISSTAPGDVIFDGMYRATDGNDEVRKGVREQIRRGADFIKVMATGARSVELEAGINRDEHDSAHGMSEQLTRAELETAVEEANRMGYAVVAHAEGLAGCEIAIDLNMRTIEHGFYLFQRPELLERMAEQDIALVPTFSSQYVFAGRDLQVGTDGPTERFSTRELDRVAEVNIAAAERTLQAAHAAGVPIALGGDDLELRRGGAWIEIRRMIHHGLPAHDALVASTSAAAHALGLHDLGTIEPGKIADIVVVDGDPVREPELFGDRDRFWLVLQEGSPVAGTALEVPLSEVGRAS</sequence>
<dbReference type="InterPro" id="IPR032466">
    <property type="entry name" value="Metal_Hydrolase"/>
</dbReference>
<dbReference type="Pfam" id="PF01979">
    <property type="entry name" value="Amidohydro_1"/>
    <property type="match status" value="1"/>
</dbReference>
<accession>A0AA46TLM2</accession>
<dbReference type="PANTHER" id="PTHR43135">
    <property type="entry name" value="ALPHA-D-RIBOSE 1-METHYLPHOSPHONATE 5-TRIPHOSPHATE DIPHOSPHATASE"/>
    <property type="match status" value="1"/>
</dbReference>
<keyword evidence="3" id="KW-1185">Reference proteome</keyword>
<proteinExistence type="predicted"/>
<dbReference type="RefSeq" id="WP_271636560.1">
    <property type="nucleotide sequence ID" value="NZ_CP094970.1"/>
</dbReference>
<dbReference type="SUPFAM" id="SSF51338">
    <property type="entry name" value="Composite domain of metallo-dependent hydrolases"/>
    <property type="match status" value="1"/>
</dbReference>
<dbReference type="Gene3D" id="3.20.20.140">
    <property type="entry name" value="Metal-dependent hydrolases"/>
    <property type="match status" value="1"/>
</dbReference>
<dbReference type="KEGG" id="sgrg:L0C25_11080"/>
<dbReference type="Proteomes" id="UP001164390">
    <property type="component" value="Chromosome"/>
</dbReference>
<dbReference type="PANTHER" id="PTHR43135:SF3">
    <property type="entry name" value="ALPHA-D-RIBOSE 1-METHYLPHOSPHONATE 5-TRIPHOSPHATE DIPHOSPHATASE"/>
    <property type="match status" value="1"/>
</dbReference>
<evidence type="ECO:0000313" key="2">
    <source>
        <dbReference type="EMBL" id="UYM07584.1"/>
    </source>
</evidence>
<dbReference type="SUPFAM" id="SSF51556">
    <property type="entry name" value="Metallo-dependent hydrolases"/>
    <property type="match status" value="1"/>
</dbReference>
<dbReference type="AlphaFoldDB" id="A0AA46TLM2"/>
<dbReference type="InterPro" id="IPR011059">
    <property type="entry name" value="Metal-dep_hydrolase_composite"/>
</dbReference>
<evidence type="ECO:0000259" key="1">
    <source>
        <dbReference type="Pfam" id="PF01979"/>
    </source>
</evidence>
<feature type="domain" description="Amidohydrolase-related" evidence="1">
    <location>
        <begin position="71"/>
        <end position="423"/>
    </location>
</feature>
<reference evidence="2" key="1">
    <citation type="submission" date="2022-01" db="EMBL/GenBank/DDBJ databases">
        <title>Nocardioidaceae gen. sp. A5X3R13.</title>
        <authorList>
            <person name="Lopez Marin M.A."/>
            <person name="Uhlik O."/>
        </authorList>
    </citation>
    <scope>NUCLEOTIDE SEQUENCE</scope>
    <source>
        <strain evidence="2">A5X3R13</strain>
    </source>
</reference>
<dbReference type="Gene3D" id="2.30.40.10">
    <property type="entry name" value="Urease, subunit C, domain 1"/>
    <property type="match status" value="1"/>
</dbReference>
<organism evidence="2 3">
    <name type="scientific">Solicola gregarius</name>
    <dbReference type="NCBI Taxonomy" id="2908642"/>
    <lineage>
        <taxon>Bacteria</taxon>
        <taxon>Bacillati</taxon>
        <taxon>Actinomycetota</taxon>
        <taxon>Actinomycetes</taxon>
        <taxon>Propionibacteriales</taxon>
        <taxon>Nocardioidaceae</taxon>
        <taxon>Solicola</taxon>
    </lineage>
</organism>
<dbReference type="EMBL" id="CP094970">
    <property type="protein sequence ID" value="UYM07584.1"/>
    <property type="molecule type" value="Genomic_DNA"/>
</dbReference>